<proteinExistence type="predicted"/>
<dbReference type="Gene3D" id="1.10.630.10">
    <property type="entry name" value="Cytochrome P450"/>
    <property type="match status" value="2"/>
</dbReference>
<dbReference type="GO" id="GO:0016705">
    <property type="term" value="F:oxidoreductase activity, acting on paired donors, with incorporation or reduction of molecular oxygen"/>
    <property type="evidence" value="ECO:0007669"/>
    <property type="project" value="InterPro"/>
</dbReference>
<dbReference type="Proteomes" id="UP000176998">
    <property type="component" value="Unassembled WGS sequence"/>
</dbReference>
<evidence type="ECO:0000256" key="1">
    <source>
        <dbReference type="SAM" id="Phobius"/>
    </source>
</evidence>
<feature type="transmembrane region" description="Helical" evidence="1">
    <location>
        <begin position="188"/>
        <end position="211"/>
    </location>
</feature>
<dbReference type="GeneID" id="34567439"/>
<gene>
    <name evidence="2" type="ORF">CORC01_14318</name>
</gene>
<keyword evidence="3" id="KW-1185">Reference proteome</keyword>
<dbReference type="InterPro" id="IPR036396">
    <property type="entry name" value="Cyt_P450_sf"/>
</dbReference>
<keyword evidence="1" id="KW-1133">Transmembrane helix</keyword>
<evidence type="ECO:0000313" key="2">
    <source>
        <dbReference type="EMBL" id="OHE90382.1"/>
    </source>
</evidence>
<name>A0A1G4AMX2_9PEZI</name>
<sequence>MHKKYGLILHMYPHELHASDHEFFNILFAAGSACRHNHLPSASVQGAPSGIYGTSSHDVHRMRRSATSGFFSKQSVALHGGLIYEKVETLCEVFQTYAEEGTPFNIRIPLPAYTTDFYCALALGERGDMRLLEDQEKAKIWRASIIDNAAKLMEQLRAVIPDPNEDVQLSRRESLPWTIDVWSGLLRLSLLIMLSLCPFVLVSVNFALTYLNRKTPVGMTFADLMMDPIPRVFPDPRRFDPETWLESCPIYALKTNRAWAEIYIAPTKTFH</sequence>
<dbReference type="AlphaFoldDB" id="A0A1G4AMX2"/>
<dbReference type="RefSeq" id="XP_022467559.1">
    <property type="nucleotide sequence ID" value="XM_022625929.1"/>
</dbReference>
<dbReference type="EMBL" id="MJBS01000269">
    <property type="protein sequence ID" value="OHE90382.1"/>
    <property type="molecule type" value="Genomic_DNA"/>
</dbReference>
<protein>
    <submittedName>
        <fullName evidence="2">Cytochrome P450</fullName>
    </submittedName>
</protein>
<dbReference type="SUPFAM" id="SSF48264">
    <property type="entry name" value="Cytochrome P450"/>
    <property type="match status" value="1"/>
</dbReference>
<organism evidence="2 3">
    <name type="scientific">Colletotrichum orchidophilum</name>
    <dbReference type="NCBI Taxonomy" id="1209926"/>
    <lineage>
        <taxon>Eukaryota</taxon>
        <taxon>Fungi</taxon>
        <taxon>Dikarya</taxon>
        <taxon>Ascomycota</taxon>
        <taxon>Pezizomycotina</taxon>
        <taxon>Sordariomycetes</taxon>
        <taxon>Hypocreomycetidae</taxon>
        <taxon>Glomerellales</taxon>
        <taxon>Glomerellaceae</taxon>
        <taxon>Colletotrichum</taxon>
    </lineage>
</organism>
<accession>A0A1G4AMX2</accession>
<keyword evidence="1" id="KW-0812">Transmembrane</keyword>
<dbReference type="STRING" id="1209926.A0A1G4AMX2"/>
<dbReference type="GO" id="GO:0005506">
    <property type="term" value="F:iron ion binding"/>
    <property type="evidence" value="ECO:0007669"/>
    <property type="project" value="InterPro"/>
</dbReference>
<evidence type="ECO:0000313" key="3">
    <source>
        <dbReference type="Proteomes" id="UP000176998"/>
    </source>
</evidence>
<keyword evidence="1" id="KW-0472">Membrane</keyword>
<dbReference type="GO" id="GO:0004497">
    <property type="term" value="F:monooxygenase activity"/>
    <property type="evidence" value="ECO:0007669"/>
    <property type="project" value="InterPro"/>
</dbReference>
<reference evidence="2 3" key="1">
    <citation type="submission" date="2016-09" db="EMBL/GenBank/DDBJ databases">
        <authorList>
            <person name="Capua I."/>
            <person name="De Benedictis P."/>
            <person name="Joannis T."/>
            <person name="Lombin L.H."/>
            <person name="Cattoli G."/>
        </authorList>
    </citation>
    <scope>NUCLEOTIDE SEQUENCE [LARGE SCALE GENOMIC DNA]</scope>
    <source>
        <strain evidence="2 3">IMI 309357</strain>
    </source>
</reference>
<dbReference type="PROSITE" id="PS51257">
    <property type="entry name" value="PROKAR_LIPOPROTEIN"/>
    <property type="match status" value="1"/>
</dbReference>
<dbReference type="OrthoDB" id="3945418at2759"/>
<dbReference type="GO" id="GO:0020037">
    <property type="term" value="F:heme binding"/>
    <property type="evidence" value="ECO:0007669"/>
    <property type="project" value="InterPro"/>
</dbReference>
<comment type="caution">
    <text evidence="2">The sequence shown here is derived from an EMBL/GenBank/DDBJ whole genome shotgun (WGS) entry which is preliminary data.</text>
</comment>